<evidence type="ECO:0000313" key="1">
    <source>
        <dbReference type="EMBL" id="AIF20846.1"/>
    </source>
</evidence>
<accession>A0A075HWX7</accession>
<reference evidence="1" key="1">
    <citation type="journal article" date="2014" name="Genome Biol. Evol.">
        <title>Pangenome evidence for extensive interdomain horizontal transfer affecting lineage core and shell genes in uncultured planktonic thaumarchaeota and euryarchaeota.</title>
        <authorList>
            <person name="Deschamps P."/>
            <person name="Zivanovic Y."/>
            <person name="Moreira D."/>
            <person name="Rodriguez-Valera F."/>
            <person name="Lopez-Garcia P."/>
        </authorList>
    </citation>
    <scope>NUCLEOTIDE SEQUENCE</scope>
</reference>
<protein>
    <submittedName>
        <fullName evidence="1">Uncharacterized protein</fullName>
    </submittedName>
</protein>
<name>A0A075HWX7_9ARCH</name>
<dbReference type="EMBL" id="KF901177">
    <property type="protein sequence ID" value="AIF20846.1"/>
    <property type="molecule type" value="Genomic_DNA"/>
</dbReference>
<dbReference type="AlphaFoldDB" id="A0A075HWX7"/>
<proteinExistence type="predicted"/>
<sequence length="70" mass="8463">MDKIAHSFGDRFKESELKIFVEEINVIDEYLRRVNREKDYEYIYSKGDKKKVVLKFLEQSQQPYAGKKRS</sequence>
<organism evidence="1">
    <name type="scientific">uncultured marine thaumarchaeote KM3_95_D02</name>
    <dbReference type="NCBI Taxonomy" id="1456347"/>
    <lineage>
        <taxon>Archaea</taxon>
        <taxon>Nitrososphaerota</taxon>
        <taxon>environmental samples</taxon>
    </lineage>
</organism>